<accession>A0A319BJE8</accession>
<organism evidence="1 2">
    <name type="scientific">Aspergillus vadensis (strain CBS 113365 / IMI 142717 / IBT 24658)</name>
    <dbReference type="NCBI Taxonomy" id="1448311"/>
    <lineage>
        <taxon>Eukaryota</taxon>
        <taxon>Fungi</taxon>
        <taxon>Dikarya</taxon>
        <taxon>Ascomycota</taxon>
        <taxon>Pezizomycotina</taxon>
        <taxon>Eurotiomycetes</taxon>
        <taxon>Eurotiomycetidae</taxon>
        <taxon>Eurotiales</taxon>
        <taxon>Aspergillaceae</taxon>
        <taxon>Aspergillus</taxon>
        <taxon>Aspergillus subgen. Circumdati</taxon>
    </lineage>
</organism>
<evidence type="ECO:0000313" key="1">
    <source>
        <dbReference type="EMBL" id="PYH73316.1"/>
    </source>
</evidence>
<dbReference type="AlphaFoldDB" id="A0A319BJE8"/>
<reference evidence="1" key="1">
    <citation type="submission" date="2016-12" db="EMBL/GenBank/DDBJ databases">
        <title>The genomes of Aspergillus section Nigri reveals drivers in fungal speciation.</title>
        <authorList>
            <consortium name="DOE Joint Genome Institute"/>
            <person name="Vesth T.C."/>
            <person name="Nybo J."/>
            <person name="Theobald S."/>
            <person name="Brandl J."/>
            <person name="Frisvad J.C."/>
            <person name="Nielsen K.F."/>
            <person name="Lyhne E.K."/>
            <person name="Kogle M.E."/>
            <person name="Kuo A."/>
            <person name="Riley R."/>
            <person name="Clum A."/>
            <person name="Nolan M."/>
            <person name="Lipzen A."/>
            <person name="Salamov A."/>
            <person name="Henrissat B."/>
            <person name="Wiebenga A."/>
            <person name="De Vries R.P."/>
            <person name="Grigoriev I.V."/>
            <person name="Mortensen U.H."/>
            <person name="Andersen M.R."/>
            <person name="Baker S.E."/>
        </authorList>
    </citation>
    <scope>NUCLEOTIDE SEQUENCE [LARGE SCALE GENOMIC DNA]</scope>
    <source>
        <strain evidence="1">CBS 113365</strain>
    </source>
</reference>
<dbReference type="EMBL" id="KZ821615">
    <property type="protein sequence ID" value="PYH73316.1"/>
    <property type="molecule type" value="Genomic_DNA"/>
</dbReference>
<dbReference type="Proteomes" id="UP000248405">
    <property type="component" value="Unassembled WGS sequence"/>
</dbReference>
<gene>
    <name evidence="1" type="ORF">BO88DRAFT_92809</name>
</gene>
<proteinExistence type="predicted"/>
<dbReference type="RefSeq" id="XP_025567110.1">
    <property type="nucleotide sequence ID" value="XM_025713266.1"/>
</dbReference>
<sequence>MLATRPPHSTSIEVCADFGYTGRSASEFCGGFVGNSGSNIFSLVLALATCQLSDHWHFDFARKRPHSDHPKTRVLEVLLIQFSCETIRHTPPRPISDKPEFATRAVNPGELSMCGPALGLGPFFSACGVQPRRFPRDGSLLLCPACFALCHPAPFFLHGKVLSSARRVSIRIASCQRRIPEGLAVVVGTYVKPVTHQQLPRSLSPLVIAS</sequence>
<name>A0A319BJE8_ASPVC</name>
<evidence type="ECO:0000313" key="2">
    <source>
        <dbReference type="Proteomes" id="UP000248405"/>
    </source>
</evidence>
<dbReference type="GeneID" id="37217858"/>
<keyword evidence="2" id="KW-1185">Reference proteome</keyword>
<protein>
    <submittedName>
        <fullName evidence="1">Uncharacterized protein</fullName>
    </submittedName>
</protein>